<dbReference type="Gene3D" id="4.10.520.10">
    <property type="entry name" value="IHF-like DNA-binding proteins"/>
    <property type="match status" value="1"/>
</dbReference>
<keyword evidence="2" id="KW-0226">DNA condensation</keyword>
<evidence type="ECO:0000313" key="6">
    <source>
        <dbReference type="Proteomes" id="UP000262371"/>
    </source>
</evidence>
<dbReference type="Proteomes" id="UP000262371">
    <property type="component" value="Unassembled WGS sequence"/>
</dbReference>
<dbReference type="AlphaFoldDB" id="A0A371Z4R3"/>
<protein>
    <submittedName>
        <fullName evidence="5">HU family DNA-binding protein</fullName>
    </submittedName>
</protein>
<evidence type="ECO:0000256" key="4">
    <source>
        <dbReference type="RuleBase" id="RU003939"/>
    </source>
</evidence>
<dbReference type="OrthoDB" id="9799835at2"/>
<reference evidence="5 6" key="1">
    <citation type="submission" date="2018-08" db="EMBL/GenBank/DDBJ databases">
        <title>Komagataeibacter sp. AV 382.</title>
        <authorList>
            <person name="Skraban J."/>
            <person name="Trcek J."/>
        </authorList>
    </citation>
    <scope>NUCLEOTIDE SEQUENCE [LARGE SCALE GENOMIC DNA]</scope>
    <source>
        <strain evidence="5 6">AV 382</strain>
    </source>
</reference>
<proteinExistence type="inferred from homology"/>
<sequence length="93" mass="9792">MKVSDLVEIVAAEADLSNADTRKVIDAVVEAMTQAAIRGEEVTLPNFGKFKVRDVPAREGRNPATGATIQIAASRKLGFTPAKALKDALNGGK</sequence>
<evidence type="ECO:0000256" key="1">
    <source>
        <dbReference type="ARBA" id="ARBA00010529"/>
    </source>
</evidence>
<dbReference type="InterPro" id="IPR000119">
    <property type="entry name" value="Hist_DNA-bd"/>
</dbReference>
<accession>A0A371Z4R3</accession>
<comment type="caution">
    <text evidence="5">The sequence shown here is derived from an EMBL/GenBank/DDBJ whole genome shotgun (WGS) entry which is preliminary data.</text>
</comment>
<dbReference type="EMBL" id="QUWV01000003">
    <property type="protein sequence ID" value="RFD21473.1"/>
    <property type="molecule type" value="Genomic_DNA"/>
</dbReference>
<keyword evidence="6" id="KW-1185">Reference proteome</keyword>
<organism evidence="5 6">
    <name type="scientific">Komagataeibacter melaceti</name>
    <dbReference type="NCBI Taxonomy" id="2766577"/>
    <lineage>
        <taxon>Bacteria</taxon>
        <taxon>Pseudomonadati</taxon>
        <taxon>Pseudomonadota</taxon>
        <taxon>Alphaproteobacteria</taxon>
        <taxon>Acetobacterales</taxon>
        <taxon>Acetobacteraceae</taxon>
        <taxon>Komagataeibacter</taxon>
    </lineage>
</organism>
<evidence type="ECO:0000256" key="2">
    <source>
        <dbReference type="ARBA" id="ARBA00023067"/>
    </source>
</evidence>
<dbReference type="GO" id="GO:0030527">
    <property type="term" value="F:structural constituent of chromatin"/>
    <property type="evidence" value="ECO:0007669"/>
    <property type="project" value="InterPro"/>
</dbReference>
<dbReference type="InterPro" id="IPR010992">
    <property type="entry name" value="IHF-like_DNA-bd_dom_sf"/>
</dbReference>
<evidence type="ECO:0000256" key="3">
    <source>
        <dbReference type="ARBA" id="ARBA00023125"/>
    </source>
</evidence>
<dbReference type="PANTHER" id="PTHR33175:SF3">
    <property type="entry name" value="DNA-BINDING PROTEIN HU-BETA"/>
    <property type="match status" value="1"/>
</dbReference>
<dbReference type="CDD" id="cd13831">
    <property type="entry name" value="HU"/>
    <property type="match status" value="1"/>
</dbReference>
<dbReference type="GO" id="GO:0003677">
    <property type="term" value="F:DNA binding"/>
    <property type="evidence" value="ECO:0007669"/>
    <property type="project" value="UniProtKB-KW"/>
</dbReference>
<name>A0A371Z4R3_9PROT</name>
<gene>
    <name evidence="5" type="ORF">DY926_00555</name>
</gene>
<evidence type="ECO:0000313" key="5">
    <source>
        <dbReference type="EMBL" id="RFD21473.1"/>
    </source>
</evidence>
<dbReference type="SMART" id="SM00411">
    <property type="entry name" value="BHL"/>
    <property type="match status" value="1"/>
</dbReference>
<dbReference type="Pfam" id="PF00216">
    <property type="entry name" value="Bac_DNA_binding"/>
    <property type="match status" value="1"/>
</dbReference>
<comment type="similarity">
    <text evidence="1 4">Belongs to the bacterial histone-like protein family.</text>
</comment>
<keyword evidence="3 5" id="KW-0238">DNA-binding</keyword>
<dbReference type="GO" id="GO:0030261">
    <property type="term" value="P:chromosome condensation"/>
    <property type="evidence" value="ECO:0007669"/>
    <property type="project" value="UniProtKB-KW"/>
</dbReference>
<dbReference type="RefSeq" id="WP_116701590.1">
    <property type="nucleotide sequence ID" value="NZ_QUWV01000003.1"/>
</dbReference>
<dbReference type="PRINTS" id="PR01727">
    <property type="entry name" value="DNABINDINGHU"/>
</dbReference>
<dbReference type="PANTHER" id="PTHR33175">
    <property type="entry name" value="DNA-BINDING PROTEIN HU"/>
    <property type="match status" value="1"/>
</dbReference>
<dbReference type="SUPFAM" id="SSF47729">
    <property type="entry name" value="IHF-like DNA-binding proteins"/>
    <property type="match status" value="1"/>
</dbReference>